<evidence type="ECO:0000259" key="12">
    <source>
        <dbReference type="PROSITE" id="PS51828"/>
    </source>
</evidence>
<feature type="transmembrane region" description="Helical" evidence="9">
    <location>
        <begin position="824"/>
        <end position="841"/>
    </location>
</feature>
<sequence>MDTRINIRSLEGQKVLIEISQGTKRFKRERTAPPEEEKQQGLQSCPSARRSASPLSRFILTFQACRDFLLNTEPEPATNYSFPKKSIKRKERFSTFDKEFLWDPFQLSRPFSHPAGPVAPGEVVETADEVCKFPGQRLSWWQAQESCEQQLGHLVLPPPDELLAAQLPDPIWVGQREAPLQRPPQRRARSTAALMFSERSADRAARLRTPLPALGALTACAHVQWDATSSDPAALFSLAVPTLANALQLRAFAEPGGAVHAALVVRGHHAPFRAAFRADGRWHHVCVTWEQLGGRWSVFADGRRRSGARGLGAGHPLPPDGILVLGQDQDSLGGGFSARDAFSGNLTDFHLWARALSPAQMHRARACAPPPGGLLFRWDLGALDVTPSLLPPVWVRLLCPVPSEECPTWDPAPHTEGSLLCLQPLPFLCCYRTEKYRRLQDAQSWPGQDLISRVNALANAIVLLPDPLSEAHGDLSLTEAASFLRILEGVLAKEAAPLGPAALLAVLHFLKRVAALGTWEPEPTTGPWEQLGQAVMSVASLVLEEPLAGVWLSVSEVAGGPMALVASVQRLAPLLNSVLSSERPRMHLQHRHAGLEVRRLHLREASTEGYVFTVPGGHPEGPGHILIPAAEVRRLLGKGLSGVTVIHSWFSSSVFQHTLGAPGQEPQAPDSSEETSRMQRFLSTQVGSAIISSEVWDETGEANTAVTFHLQHQAQAFPPKLVEPVCAFWNFSISPDSGGSWATTGCSVTAMYQGSTACFCNHSTNFAVLLQVYDVQRGPEEESLLRTLSFVGCGVSFCALSTTFLLFLAAGVPRSERATVHKNLTFSLASAEGFLMASEWAKANKVACLAVTAVMHLLFLVAFFWMLVEGLLLWSKVVAVSMRPGPRMPLYYATGWGVPVAIVAISLAMSPRDYVATGHCWLNVHTDAIWAFVGPVLFVLTANTCILVRVVIVTVSSARRRARMLSPQPCMQQQLRIQMWATVKPVLVLLPVLGLTWLVGVLVHLSPAWAYAAVGLNSLQGPYIFLVYAAYNGEVRSALRRMTEKKAAEAFTVGRPGGQGAGGPTSGRDPSGDAPSFQARSSPTGPGFHSRPSCPWEVARDDPRVLAPPQRHLALRGTHGPRIPTTFSSIAEPERPAVELTAFKASGEDEGMTSDSRDVEAHQGIRTSSLGLGSRLQDRQLGAGGGKEWLAATSLGHSE</sequence>
<dbReference type="AlphaFoldDB" id="A0A6B0QV73"/>
<dbReference type="Gene3D" id="2.60.220.50">
    <property type="match status" value="1"/>
</dbReference>
<comment type="similarity">
    <text evidence="2">Belongs to the G-protein coupled receptor 2 family. Adhesion G-protein coupled receptor (ADGR) subfamily.</text>
</comment>
<feature type="domain" description="G-protein coupled receptors family 2 profile 2" evidence="11">
    <location>
        <begin position="785"/>
        <end position="1032"/>
    </location>
</feature>
<dbReference type="SMART" id="SM00159">
    <property type="entry name" value="PTX"/>
    <property type="match status" value="1"/>
</dbReference>
<dbReference type="InterPro" id="IPR000203">
    <property type="entry name" value="GPS"/>
</dbReference>
<evidence type="ECO:0000256" key="9">
    <source>
        <dbReference type="SAM" id="Phobius"/>
    </source>
</evidence>
<evidence type="ECO:0000256" key="4">
    <source>
        <dbReference type="ARBA" id="ARBA00022989"/>
    </source>
</evidence>
<comment type="caution">
    <text evidence="7">Lacks conserved residue(s) required for the propagation of feature annotation.</text>
</comment>
<feature type="domain" description="GAIN-B" evidence="10">
    <location>
        <begin position="601"/>
        <end position="776"/>
    </location>
</feature>
<dbReference type="SMART" id="SM00303">
    <property type="entry name" value="GPS"/>
    <property type="match status" value="1"/>
</dbReference>
<feature type="compositionally biased region" description="Basic and acidic residues" evidence="8">
    <location>
        <begin position="29"/>
        <end position="39"/>
    </location>
</feature>
<evidence type="ECO:0000256" key="7">
    <source>
        <dbReference type="PROSITE-ProRule" id="PRU01172"/>
    </source>
</evidence>
<evidence type="ECO:0000256" key="1">
    <source>
        <dbReference type="ARBA" id="ARBA00004141"/>
    </source>
</evidence>
<dbReference type="EMBL" id="VBQZ03000006">
    <property type="protein sequence ID" value="MXQ80982.1"/>
    <property type="molecule type" value="Genomic_DNA"/>
</dbReference>
<evidence type="ECO:0000259" key="11">
    <source>
        <dbReference type="PROSITE" id="PS50261"/>
    </source>
</evidence>
<dbReference type="Pfam" id="PF00354">
    <property type="entry name" value="Pentaxin"/>
    <property type="match status" value="1"/>
</dbReference>
<evidence type="ECO:0000256" key="5">
    <source>
        <dbReference type="ARBA" id="ARBA00023136"/>
    </source>
</evidence>
<dbReference type="PROSITE" id="PS50261">
    <property type="entry name" value="G_PROTEIN_RECEP_F2_4"/>
    <property type="match status" value="1"/>
</dbReference>
<evidence type="ECO:0000313" key="13">
    <source>
        <dbReference type="EMBL" id="MXQ80982.1"/>
    </source>
</evidence>
<dbReference type="InterPro" id="IPR000832">
    <property type="entry name" value="GPCR_2_secretin-like"/>
</dbReference>
<evidence type="ECO:0000256" key="8">
    <source>
        <dbReference type="SAM" id="MobiDB-lite"/>
    </source>
</evidence>
<dbReference type="PROSITE" id="PS51828">
    <property type="entry name" value="PTX_2"/>
    <property type="match status" value="1"/>
</dbReference>
<keyword evidence="14" id="KW-1185">Reference proteome</keyword>
<feature type="transmembrane region" description="Helical" evidence="9">
    <location>
        <begin position="1009"/>
        <end position="1031"/>
    </location>
</feature>
<keyword evidence="6" id="KW-1015">Disulfide bond</keyword>
<dbReference type="PANTHER" id="PTHR12011">
    <property type="entry name" value="ADHESION G-PROTEIN COUPLED RECEPTOR"/>
    <property type="match status" value="1"/>
</dbReference>
<comment type="caution">
    <text evidence="13">The sequence shown here is derived from an EMBL/GenBank/DDBJ whole genome shotgun (WGS) entry which is preliminary data.</text>
</comment>
<keyword evidence="3 9" id="KW-0812">Transmembrane</keyword>
<feature type="transmembrane region" description="Helical" evidence="9">
    <location>
        <begin position="979"/>
        <end position="1003"/>
    </location>
</feature>
<evidence type="ECO:0000313" key="14">
    <source>
        <dbReference type="Proteomes" id="UP000322234"/>
    </source>
</evidence>
<evidence type="ECO:0000256" key="6">
    <source>
        <dbReference type="ARBA" id="ARBA00023157"/>
    </source>
</evidence>
<feature type="transmembrane region" description="Helical" evidence="9">
    <location>
        <begin position="889"/>
        <end position="909"/>
    </location>
</feature>
<feature type="transmembrane region" description="Helical" evidence="9">
    <location>
        <begin position="847"/>
        <end position="868"/>
    </location>
</feature>
<feature type="region of interest" description="Disordered" evidence="8">
    <location>
        <begin position="1050"/>
        <end position="1096"/>
    </location>
</feature>
<dbReference type="Pfam" id="PF00002">
    <property type="entry name" value="7tm_2"/>
    <property type="match status" value="1"/>
</dbReference>
<dbReference type="Gene3D" id="2.60.120.200">
    <property type="match status" value="1"/>
</dbReference>
<dbReference type="SUPFAM" id="SSF49899">
    <property type="entry name" value="Concanavalin A-like lectins/glucanases"/>
    <property type="match status" value="1"/>
</dbReference>
<dbReference type="InterPro" id="IPR057244">
    <property type="entry name" value="GAIN_B"/>
</dbReference>
<dbReference type="InterPro" id="IPR001759">
    <property type="entry name" value="PTX_dom"/>
</dbReference>
<reference evidence="13" key="1">
    <citation type="submission" date="2019-10" db="EMBL/GenBank/DDBJ databases">
        <title>The sequence and de novo assembly of the wild yak genome.</title>
        <authorList>
            <person name="Liu Y."/>
        </authorList>
    </citation>
    <scope>NUCLEOTIDE SEQUENCE [LARGE SCALE GENOMIC DNA]</scope>
    <source>
        <strain evidence="13">WY2019</strain>
    </source>
</reference>
<dbReference type="GO" id="GO:0007189">
    <property type="term" value="P:adenylate cyclase-activating G protein-coupled receptor signaling pathway"/>
    <property type="evidence" value="ECO:0007669"/>
    <property type="project" value="TreeGrafter"/>
</dbReference>
<feature type="compositionally biased region" description="Gly residues" evidence="8">
    <location>
        <begin position="1055"/>
        <end position="1065"/>
    </location>
</feature>
<comment type="subcellular location">
    <subcellularLocation>
        <location evidence="1">Membrane</location>
        <topology evidence="1">Multi-pass membrane protein</topology>
    </subcellularLocation>
</comment>
<proteinExistence type="inferred from homology"/>
<keyword evidence="5 9" id="KW-0472">Membrane</keyword>
<evidence type="ECO:0000259" key="10">
    <source>
        <dbReference type="PROSITE" id="PS50221"/>
    </source>
</evidence>
<protein>
    <recommendedName>
        <fullName evidence="15">G-protein coupled receptor 144</fullName>
    </recommendedName>
</protein>
<feature type="transmembrane region" description="Helical" evidence="9">
    <location>
        <begin position="788"/>
        <end position="812"/>
    </location>
</feature>
<dbReference type="InterPro" id="IPR046338">
    <property type="entry name" value="GAIN_dom_sf"/>
</dbReference>
<dbReference type="GO" id="GO:0007166">
    <property type="term" value="P:cell surface receptor signaling pathway"/>
    <property type="evidence" value="ECO:0007669"/>
    <property type="project" value="InterPro"/>
</dbReference>
<dbReference type="GO" id="GO:0005886">
    <property type="term" value="C:plasma membrane"/>
    <property type="evidence" value="ECO:0007669"/>
    <property type="project" value="TreeGrafter"/>
</dbReference>
<dbReference type="FunFam" id="2.60.220.50:FF:000034">
    <property type="entry name" value="Adhesion G protein-coupled receptor D2"/>
    <property type="match status" value="1"/>
</dbReference>
<evidence type="ECO:0008006" key="15">
    <source>
        <dbReference type="Google" id="ProtNLM"/>
    </source>
</evidence>
<feature type="domain" description="Pentraxin (PTX)" evidence="12">
    <location>
        <begin position="190"/>
        <end position="399"/>
    </location>
</feature>
<gene>
    <name evidence="13" type="ORF">E5288_WYG012889</name>
</gene>
<evidence type="ECO:0000256" key="2">
    <source>
        <dbReference type="ARBA" id="ARBA00007343"/>
    </source>
</evidence>
<dbReference type="FunFam" id="1.20.1070.10:FF:000252">
    <property type="entry name" value="Adhesion G protein-coupled receptor D2"/>
    <property type="match status" value="1"/>
</dbReference>
<dbReference type="PANTHER" id="PTHR12011:SF58">
    <property type="entry name" value="ADHESION G-PROTEIN COUPLED RECEPTOR D2"/>
    <property type="match status" value="1"/>
</dbReference>
<name>A0A6B0QV73_9CETA</name>
<keyword evidence="4 9" id="KW-1133">Transmembrane helix</keyword>
<feature type="region of interest" description="Disordered" evidence="8">
    <location>
        <begin position="22"/>
        <end position="49"/>
    </location>
</feature>
<dbReference type="PRINTS" id="PR00895">
    <property type="entry name" value="PENTAXIN"/>
</dbReference>
<dbReference type="PROSITE" id="PS50221">
    <property type="entry name" value="GAIN_B"/>
    <property type="match status" value="1"/>
</dbReference>
<dbReference type="GO" id="GO:0004930">
    <property type="term" value="F:G protein-coupled receptor activity"/>
    <property type="evidence" value="ECO:0007669"/>
    <property type="project" value="InterPro"/>
</dbReference>
<dbReference type="Proteomes" id="UP000322234">
    <property type="component" value="Unassembled WGS sequence"/>
</dbReference>
<dbReference type="FunFam" id="2.60.120.200:FF:000211">
    <property type="entry name" value="Adhesion G protein-coupled receptor D2"/>
    <property type="match status" value="1"/>
</dbReference>
<dbReference type="InterPro" id="IPR017981">
    <property type="entry name" value="GPCR_2-like_7TM"/>
</dbReference>
<dbReference type="Gene3D" id="1.20.1070.10">
    <property type="entry name" value="Rhodopsin 7-helix transmembrane proteins"/>
    <property type="match status" value="1"/>
</dbReference>
<organism evidence="13 14">
    <name type="scientific">Bos mutus</name>
    <name type="common">wild yak</name>
    <dbReference type="NCBI Taxonomy" id="72004"/>
    <lineage>
        <taxon>Eukaryota</taxon>
        <taxon>Metazoa</taxon>
        <taxon>Chordata</taxon>
        <taxon>Craniata</taxon>
        <taxon>Vertebrata</taxon>
        <taxon>Euteleostomi</taxon>
        <taxon>Mammalia</taxon>
        <taxon>Eutheria</taxon>
        <taxon>Laurasiatheria</taxon>
        <taxon>Artiodactyla</taxon>
        <taxon>Ruminantia</taxon>
        <taxon>Pecora</taxon>
        <taxon>Bovidae</taxon>
        <taxon>Bovinae</taxon>
        <taxon>Bos</taxon>
    </lineage>
</organism>
<dbReference type="Pfam" id="PF01825">
    <property type="entry name" value="GPS"/>
    <property type="match status" value="1"/>
</dbReference>
<dbReference type="InterPro" id="IPR013320">
    <property type="entry name" value="ConA-like_dom_sf"/>
</dbReference>
<feature type="transmembrane region" description="Helical" evidence="9">
    <location>
        <begin position="929"/>
        <end position="958"/>
    </location>
</feature>
<evidence type="ECO:0000256" key="3">
    <source>
        <dbReference type="ARBA" id="ARBA00022692"/>
    </source>
</evidence>
<accession>A0A6B0QV73</accession>